<feature type="domain" description="Aldehyde ferredoxin oxidoreductase N-terminal" evidence="1">
    <location>
        <begin position="17"/>
        <end position="210"/>
    </location>
</feature>
<evidence type="ECO:0000313" key="2">
    <source>
        <dbReference type="EMBL" id="KKM91527.1"/>
    </source>
</evidence>
<dbReference type="PANTHER" id="PTHR30038:SF7">
    <property type="entry name" value="TUNGSTEN-CONTAINING GLYCERALDEHYDE-3-PHOSPHATE:FERREDOXIN OXIDOREDUCTASE"/>
    <property type="match status" value="1"/>
</dbReference>
<sequence>MILAKKKYELRDVQKGYVNRTVYINLSNNEIVIKPVSDGMKDKFVGGKGFDLWLMWNALPKDKIVKWNDPENEICIASGPLGGSIFYPGSGKSIVTSISPLTGIIVDSNVGGYFGPYVKFSGFDAIEIQGKAEKEVVIYIDGVEGQIQIEAVEEHENLSKYSHELTQQLTERYAQNENEKQRISVVSTGLAAKHTKWGMLNFSWYVRGRNWASCKQAGRGG</sequence>
<dbReference type="Gene3D" id="3.60.9.10">
    <property type="entry name" value="Aldehyde ferredoxin oxidoreductase, N-terminal domain"/>
    <property type="match status" value="1"/>
</dbReference>
<gene>
    <name evidence="2" type="ORF">LCGC14_1227690</name>
</gene>
<dbReference type="AlphaFoldDB" id="A0A0F9PDT4"/>
<proteinExistence type="predicted"/>
<evidence type="ECO:0000259" key="1">
    <source>
        <dbReference type="SMART" id="SM00790"/>
    </source>
</evidence>
<protein>
    <recommendedName>
        <fullName evidence="1">Aldehyde ferredoxin oxidoreductase N-terminal domain-containing protein</fullName>
    </recommendedName>
</protein>
<dbReference type="PANTHER" id="PTHR30038">
    <property type="entry name" value="ALDEHYDE FERREDOXIN OXIDOREDUCTASE"/>
    <property type="match status" value="1"/>
</dbReference>
<organism evidence="2">
    <name type="scientific">marine sediment metagenome</name>
    <dbReference type="NCBI Taxonomy" id="412755"/>
    <lineage>
        <taxon>unclassified sequences</taxon>
        <taxon>metagenomes</taxon>
        <taxon>ecological metagenomes</taxon>
    </lineage>
</organism>
<dbReference type="InterPro" id="IPR051919">
    <property type="entry name" value="W-dependent_AOR"/>
</dbReference>
<dbReference type="SUPFAM" id="SSF56228">
    <property type="entry name" value="Aldehyde ferredoxin oxidoreductase, N-terminal domain"/>
    <property type="match status" value="1"/>
</dbReference>
<dbReference type="EMBL" id="LAZR01006521">
    <property type="protein sequence ID" value="KKM91527.1"/>
    <property type="molecule type" value="Genomic_DNA"/>
</dbReference>
<reference evidence="2" key="1">
    <citation type="journal article" date="2015" name="Nature">
        <title>Complex archaea that bridge the gap between prokaryotes and eukaryotes.</title>
        <authorList>
            <person name="Spang A."/>
            <person name="Saw J.H."/>
            <person name="Jorgensen S.L."/>
            <person name="Zaremba-Niedzwiedzka K."/>
            <person name="Martijn J."/>
            <person name="Lind A.E."/>
            <person name="van Eijk R."/>
            <person name="Schleper C."/>
            <person name="Guy L."/>
            <person name="Ettema T.J."/>
        </authorList>
    </citation>
    <scope>NUCLEOTIDE SEQUENCE</scope>
</reference>
<dbReference type="Pfam" id="PF02730">
    <property type="entry name" value="AFOR_N"/>
    <property type="match status" value="1"/>
</dbReference>
<dbReference type="GO" id="GO:0016625">
    <property type="term" value="F:oxidoreductase activity, acting on the aldehyde or oxo group of donors, iron-sulfur protein as acceptor"/>
    <property type="evidence" value="ECO:0007669"/>
    <property type="project" value="InterPro"/>
</dbReference>
<name>A0A0F9PDT4_9ZZZZ</name>
<accession>A0A0F9PDT4</accession>
<dbReference type="GO" id="GO:0051536">
    <property type="term" value="F:iron-sulfur cluster binding"/>
    <property type="evidence" value="ECO:0007669"/>
    <property type="project" value="InterPro"/>
</dbReference>
<dbReference type="InterPro" id="IPR036503">
    <property type="entry name" value="Ald_Fedxn_OxRdtase_N_sf"/>
</dbReference>
<dbReference type="InterPro" id="IPR013983">
    <property type="entry name" value="Ald_Fedxn_OxRdtase_N"/>
</dbReference>
<comment type="caution">
    <text evidence="2">The sequence shown here is derived from an EMBL/GenBank/DDBJ whole genome shotgun (WGS) entry which is preliminary data.</text>
</comment>
<dbReference type="SMART" id="SM00790">
    <property type="entry name" value="AFOR_N"/>
    <property type="match status" value="1"/>
</dbReference>
<feature type="non-terminal residue" evidence="2">
    <location>
        <position position="221"/>
    </location>
</feature>